<dbReference type="EMBL" id="JAUDFV010000153">
    <property type="protein sequence ID" value="KAL2717293.1"/>
    <property type="molecule type" value="Genomic_DNA"/>
</dbReference>
<dbReference type="AlphaFoldDB" id="A0ABD2A9K1"/>
<keyword evidence="2" id="KW-1185">Reference proteome</keyword>
<accession>A0ABD2A9K1</accession>
<organism evidence="1 2">
    <name type="scientific">Vespula squamosa</name>
    <name type="common">Southern yellow jacket</name>
    <name type="synonym">Wasp</name>
    <dbReference type="NCBI Taxonomy" id="30214"/>
    <lineage>
        <taxon>Eukaryota</taxon>
        <taxon>Metazoa</taxon>
        <taxon>Ecdysozoa</taxon>
        <taxon>Arthropoda</taxon>
        <taxon>Hexapoda</taxon>
        <taxon>Insecta</taxon>
        <taxon>Pterygota</taxon>
        <taxon>Neoptera</taxon>
        <taxon>Endopterygota</taxon>
        <taxon>Hymenoptera</taxon>
        <taxon>Apocrita</taxon>
        <taxon>Aculeata</taxon>
        <taxon>Vespoidea</taxon>
        <taxon>Vespidae</taxon>
        <taxon>Vespinae</taxon>
        <taxon>Vespula</taxon>
    </lineage>
</organism>
<evidence type="ECO:0000313" key="2">
    <source>
        <dbReference type="Proteomes" id="UP001607302"/>
    </source>
</evidence>
<sequence length="113" mass="13210">MSVRGHIGGTFKKRSVDDPREINRERIDEGRKIMWLPDIFPIHLELMYRRYYGDASKAFPPFHERVANERPLRCTKDLKPTTTTTTTTSTTTTTTTTTTRFLFFLHSTLERSI</sequence>
<proteinExistence type="predicted"/>
<comment type="caution">
    <text evidence="1">The sequence shown here is derived from an EMBL/GenBank/DDBJ whole genome shotgun (WGS) entry which is preliminary data.</text>
</comment>
<protein>
    <submittedName>
        <fullName evidence="1">Uncharacterized protein</fullName>
    </submittedName>
</protein>
<gene>
    <name evidence="1" type="ORF">V1478_012993</name>
</gene>
<reference evidence="1 2" key="1">
    <citation type="journal article" date="2024" name="Ann. Entomol. Soc. Am.">
        <title>Genomic analyses of the southern and eastern yellowjacket wasps (Hymenoptera: Vespidae) reveal evolutionary signatures of social life.</title>
        <authorList>
            <person name="Catto M.A."/>
            <person name="Caine P.B."/>
            <person name="Orr S.E."/>
            <person name="Hunt B.G."/>
            <person name="Goodisman M.A.D."/>
        </authorList>
    </citation>
    <scope>NUCLEOTIDE SEQUENCE [LARGE SCALE GENOMIC DNA]</scope>
    <source>
        <strain evidence="1">233</strain>
        <tissue evidence="1">Head and thorax</tissue>
    </source>
</reference>
<name>A0ABD2A9K1_VESSQ</name>
<dbReference type="Proteomes" id="UP001607302">
    <property type="component" value="Unassembled WGS sequence"/>
</dbReference>
<evidence type="ECO:0000313" key="1">
    <source>
        <dbReference type="EMBL" id="KAL2717293.1"/>
    </source>
</evidence>